<protein>
    <submittedName>
        <fullName evidence="2">Uncharacterized protein</fullName>
    </submittedName>
</protein>
<dbReference type="EMBL" id="DWWS01000066">
    <property type="protein sequence ID" value="HJC25495.1"/>
    <property type="molecule type" value="Genomic_DNA"/>
</dbReference>
<dbReference type="AlphaFoldDB" id="A0A9D2NKA9"/>
<proteinExistence type="predicted"/>
<name>A0A9D2NKA9_9FIRM</name>
<accession>A0A9D2NKA9</accession>
<gene>
    <name evidence="2" type="ORF">H9761_17665</name>
</gene>
<evidence type="ECO:0000313" key="3">
    <source>
        <dbReference type="Proteomes" id="UP000823891"/>
    </source>
</evidence>
<reference evidence="2" key="1">
    <citation type="journal article" date="2021" name="PeerJ">
        <title>Extensive microbial diversity within the chicken gut microbiome revealed by metagenomics and culture.</title>
        <authorList>
            <person name="Gilroy R."/>
            <person name="Ravi A."/>
            <person name="Getino M."/>
            <person name="Pursley I."/>
            <person name="Horton D.L."/>
            <person name="Alikhan N.F."/>
            <person name="Baker D."/>
            <person name="Gharbi K."/>
            <person name="Hall N."/>
            <person name="Watson M."/>
            <person name="Adriaenssens E.M."/>
            <person name="Foster-Nyarko E."/>
            <person name="Jarju S."/>
            <person name="Secka A."/>
            <person name="Antonio M."/>
            <person name="Oren A."/>
            <person name="Chaudhuri R.R."/>
            <person name="La Ragione R."/>
            <person name="Hildebrand F."/>
            <person name="Pallen M.J."/>
        </authorList>
    </citation>
    <scope>NUCLEOTIDE SEQUENCE</scope>
    <source>
        <strain evidence="2">USAMLcec2-132</strain>
    </source>
</reference>
<reference evidence="2" key="2">
    <citation type="submission" date="2021-04" db="EMBL/GenBank/DDBJ databases">
        <authorList>
            <person name="Gilroy R."/>
        </authorList>
    </citation>
    <scope>NUCLEOTIDE SEQUENCE</scope>
    <source>
        <strain evidence="2">USAMLcec2-132</strain>
    </source>
</reference>
<dbReference type="Proteomes" id="UP000823891">
    <property type="component" value="Unassembled WGS sequence"/>
</dbReference>
<evidence type="ECO:0000313" key="2">
    <source>
        <dbReference type="EMBL" id="HJC25495.1"/>
    </source>
</evidence>
<comment type="caution">
    <text evidence="2">The sequence shown here is derived from an EMBL/GenBank/DDBJ whole genome shotgun (WGS) entry which is preliminary data.</text>
</comment>
<sequence>MNPSIRQNKLNHYRRLLKRTPGLLEVSERAYERALSEEASGVTQAQICASMFVLGPVLFAFVSWVLKQAREAGKRRLYFLSRDGWLMYLMARQLCRTQAGLPEAGSREAGSPKDDSPEGGPAESPPLECRYLYASRYAWRIPEQHLIGKRSLERICRGGMHVTFADMMKRAGLTGEEAERIAAFACPGQRTDEVLSWSGIQRLKGPLFGCREFWELADERSRSRYGDTLGYLSQEGLLDDIPYALVDSGWIGTMQESLSHLLESAGYSRRVEGYYFGLYSLPQTVEAGAFHSWYFEPGSGTGRKAHFSNCLFECIFTAPHGMTMGYERAEGRWEPVLAGMHPENEAWVERQMRLFELYAQALSESLSKGRAGSLEEEAAALRVRGLLGSLMSAPSPEEGECFGSVSFSDDVTEERMRPLAARLTQRQLLGHHPLPRLYLTLLPGKWKLQDSGWIEGSIRLYGGCLYGWHRAGALLYKYALYARMRYGFRKGRKAA</sequence>
<organism evidence="2 3">
    <name type="scientific">Candidatus Eisenbergiella merdavium</name>
    <dbReference type="NCBI Taxonomy" id="2838551"/>
    <lineage>
        <taxon>Bacteria</taxon>
        <taxon>Bacillati</taxon>
        <taxon>Bacillota</taxon>
        <taxon>Clostridia</taxon>
        <taxon>Lachnospirales</taxon>
        <taxon>Lachnospiraceae</taxon>
        <taxon>Eisenbergiella</taxon>
    </lineage>
</organism>
<feature type="region of interest" description="Disordered" evidence="1">
    <location>
        <begin position="102"/>
        <end position="125"/>
    </location>
</feature>
<evidence type="ECO:0000256" key="1">
    <source>
        <dbReference type="SAM" id="MobiDB-lite"/>
    </source>
</evidence>